<sequence length="114" mass="12435">MRGALSSLFRVCKLVGRFIGSIFTGFLAASIANQGWDSTSKITRTNGNDRSPIDDSDNQGRVGALGLLVLHGNRQSRAKSIINSGASLMRKRKRKWENGEPALVLPSPPVRVRM</sequence>
<evidence type="ECO:0000313" key="2">
    <source>
        <dbReference type="EMBL" id="CAL1395748.1"/>
    </source>
</evidence>
<organism evidence="2 3">
    <name type="scientific">Linum trigynum</name>
    <dbReference type="NCBI Taxonomy" id="586398"/>
    <lineage>
        <taxon>Eukaryota</taxon>
        <taxon>Viridiplantae</taxon>
        <taxon>Streptophyta</taxon>
        <taxon>Embryophyta</taxon>
        <taxon>Tracheophyta</taxon>
        <taxon>Spermatophyta</taxon>
        <taxon>Magnoliopsida</taxon>
        <taxon>eudicotyledons</taxon>
        <taxon>Gunneridae</taxon>
        <taxon>Pentapetalae</taxon>
        <taxon>rosids</taxon>
        <taxon>fabids</taxon>
        <taxon>Malpighiales</taxon>
        <taxon>Linaceae</taxon>
        <taxon>Linum</taxon>
    </lineage>
</organism>
<evidence type="ECO:0000256" key="1">
    <source>
        <dbReference type="SAM" id="MobiDB-lite"/>
    </source>
</evidence>
<dbReference type="Proteomes" id="UP001497516">
    <property type="component" value="Chromosome 6"/>
</dbReference>
<dbReference type="AlphaFoldDB" id="A0AAV2FBY9"/>
<dbReference type="EMBL" id="OZ034819">
    <property type="protein sequence ID" value="CAL1395748.1"/>
    <property type="molecule type" value="Genomic_DNA"/>
</dbReference>
<proteinExistence type="predicted"/>
<feature type="compositionally biased region" description="Polar residues" evidence="1">
    <location>
        <begin position="38"/>
        <end position="49"/>
    </location>
</feature>
<name>A0AAV2FBY9_9ROSI</name>
<feature type="region of interest" description="Disordered" evidence="1">
    <location>
        <begin position="38"/>
        <end position="58"/>
    </location>
</feature>
<reference evidence="2 3" key="1">
    <citation type="submission" date="2024-04" db="EMBL/GenBank/DDBJ databases">
        <authorList>
            <person name="Fracassetti M."/>
        </authorList>
    </citation>
    <scope>NUCLEOTIDE SEQUENCE [LARGE SCALE GENOMIC DNA]</scope>
</reference>
<accession>A0AAV2FBY9</accession>
<gene>
    <name evidence="2" type="ORF">LTRI10_LOCUS36156</name>
</gene>
<keyword evidence="3" id="KW-1185">Reference proteome</keyword>
<evidence type="ECO:0000313" key="3">
    <source>
        <dbReference type="Proteomes" id="UP001497516"/>
    </source>
</evidence>
<protein>
    <submittedName>
        <fullName evidence="2">Uncharacterized protein</fullName>
    </submittedName>
</protein>